<reference evidence="11" key="1">
    <citation type="journal article" date="2023" name="Commun. Biol.">
        <title>Genome analysis of Parmales, the sister group of diatoms, reveals the evolutionary specialization of diatoms from phago-mixotrophs to photoautotrophs.</title>
        <authorList>
            <person name="Ban H."/>
            <person name="Sato S."/>
            <person name="Yoshikawa S."/>
            <person name="Yamada K."/>
            <person name="Nakamura Y."/>
            <person name="Ichinomiya M."/>
            <person name="Sato N."/>
            <person name="Blanc-Mathieu R."/>
            <person name="Endo H."/>
            <person name="Kuwata A."/>
            <person name="Ogata H."/>
        </authorList>
    </citation>
    <scope>NUCLEOTIDE SEQUENCE [LARGE SCALE GENOMIC DNA]</scope>
</reference>
<feature type="compositionally biased region" description="Acidic residues" evidence="8">
    <location>
        <begin position="469"/>
        <end position="479"/>
    </location>
</feature>
<name>A0A9W7G4C0_9STRA</name>
<proteinExistence type="inferred from homology"/>
<dbReference type="PANTHER" id="PTHR12174:SF23">
    <property type="entry name" value="MINOR HISTOCOMPATIBILITY ANTIGEN H13"/>
    <property type="match status" value="1"/>
</dbReference>
<dbReference type="GO" id="GO:0042500">
    <property type="term" value="F:aspartic endopeptidase activity, intramembrane cleaving"/>
    <property type="evidence" value="ECO:0007669"/>
    <property type="project" value="InterPro"/>
</dbReference>
<feature type="region of interest" description="Disordered" evidence="8">
    <location>
        <begin position="469"/>
        <end position="499"/>
    </location>
</feature>
<organism evidence="10 11">
    <name type="scientific">Triparma columacea</name>
    <dbReference type="NCBI Taxonomy" id="722753"/>
    <lineage>
        <taxon>Eukaryota</taxon>
        <taxon>Sar</taxon>
        <taxon>Stramenopiles</taxon>
        <taxon>Ochrophyta</taxon>
        <taxon>Bolidophyceae</taxon>
        <taxon>Parmales</taxon>
        <taxon>Triparmaceae</taxon>
        <taxon>Triparma</taxon>
    </lineage>
</organism>
<dbReference type="Pfam" id="PF04258">
    <property type="entry name" value="Peptidase_A22B"/>
    <property type="match status" value="1"/>
</dbReference>
<feature type="transmembrane region" description="Helical" evidence="9">
    <location>
        <begin position="211"/>
        <end position="232"/>
    </location>
</feature>
<keyword evidence="5" id="KW-0256">Endoplasmic reticulum</keyword>
<evidence type="ECO:0000256" key="5">
    <source>
        <dbReference type="ARBA" id="ARBA00022824"/>
    </source>
</evidence>
<feature type="transmembrane region" description="Helical" evidence="9">
    <location>
        <begin position="186"/>
        <end position="204"/>
    </location>
</feature>
<evidence type="ECO:0000256" key="3">
    <source>
        <dbReference type="ARBA" id="ARBA00022692"/>
    </source>
</evidence>
<feature type="transmembrane region" description="Helical" evidence="9">
    <location>
        <begin position="440"/>
        <end position="458"/>
    </location>
</feature>
<feature type="compositionally biased region" description="Basic residues" evidence="8">
    <location>
        <begin position="490"/>
        <end position="499"/>
    </location>
</feature>
<dbReference type="InterPro" id="IPR007369">
    <property type="entry name" value="Peptidase_A22B_SPP"/>
</dbReference>
<keyword evidence="7 9" id="KW-0472">Membrane</keyword>
<dbReference type="OrthoDB" id="29661at2759"/>
<dbReference type="InterPro" id="IPR006639">
    <property type="entry name" value="Preselin/SPP"/>
</dbReference>
<dbReference type="Proteomes" id="UP001165065">
    <property type="component" value="Unassembled WGS sequence"/>
</dbReference>
<evidence type="ECO:0000256" key="1">
    <source>
        <dbReference type="ARBA" id="ARBA00004477"/>
    </source>
</evidence>
<dbReference type="GO" id="GO:0006465">
    <property type="term" value="P:signal peptide processing"/>
    <property type="evidence" value="ECO:0007669"/>
    <property type="project" value="TreeGrafter"/>
</dbReference>
<dbReference type="PANTHER" id="PTHR12174">
    <property type="entry name" value="SIGNAL PEPTIDE PEPTIDASE"/>
    <property type="match status" value="1"/>
</dbReference>
<evidence type="ECO:0000256" key="6">
    <source>
        <dbReference type="ARBA" id="ARBA00022989"/>
    </source>
</evidence>
<evidence type="ECO:0000256" key="2">
    <source>
        <dbReference type="ARBA" id="ARBA00006859"/>
    </source>
</evidence>
<accession>A0A9W7G4C0</accession>
<evidence type="ECO:0000313" key="11">
    <source>
        <dbReference type="Proteomes" id="UP001165065"/>
    </source>
</evidence>
<evidence type="ECO:0000256" key="7">
    <source>
        <dbReference type="ARBA" id="ARBA00023136"/>
    </source>
</evidence>
<feature type="transmembrane region" description="Helical" evidence="9">
    <location>
        <begin position="296"/>
        <end position="314"/>
    </location>
</feature>
<gene>
    <name evidence="10" type="ORF">TrCOL_g12641</name>
</gene>
<comment type="similarity">
    <text evidence="2">Belongs to the peptidase A22B family.</text>
</comment>
<dbReference type="AlphaFoldDB" id="A0A9W7G4C0"/>
<feature type="transmembrane region" description="Helical" evidence="9">
    <location>
        <begin position="411"/>
        <end position="431"/>
    </location>
</feature>
<evidence type="ECO:0000256" key="8">
    <source>
        <dbReference type="SAM" id="MobiDB-lite"/>
    </source>
</evidence>
<keyword evidence="3 9" id="KW-0812">Transmembrane</keyword>
<keyword evidence="4" id="KW-0378">Hydrolase</keyword>
<evidence type="ECO:0000256" key="4">
    <source>
        <dbReference type="ARBA" id="ARBA00022801"/>
    </source>
</evidence>
<feature type="compositionally biased region" description="Basic and acidic residues" evidence="8">
    <location>
        <begin position="480"/>
        <end position="489"/>
    </location>
</feature>
<evidence type="ECO:0000313" key="10">
    <source>
        <dbReference type="EMBL" id="GMI31982.1"/>
    </source>
</evidence>
<sequence length="499" mass="53988">MSHGELAVKISGVTTTTSYPSLSVIVSLGSTSQATSKVRHTTGGEYWTTEVLTFDYDTDLHADTILVEVKGSRSVIETFTIDATSKTQTLKGDNATVVIGTDFVVEHGLDLTKTSYAFPLSYLLVLLCWFVPQYYPVPYQVNLLLTTSSLIYLGSHLSLALRSPDQDGDGDGASEATGEVMTAADAMRFPFIGSAALFGLYCAFKYLDEGWVNYLISFYFTAAGGLAVATSFEPIVRAALPSGLLLSHKFKVKHPLPPGLVGESPLVFEVSTSGALALAGGALVGNSYFRTKHWTLNNVLGLAFCVQGISMFSIGSYKIAAILLVGLFFYDIFWVFGTPVMVTVAKKLDGPIKLLFPRSLEMNDDGKLNLSLLGLGDIVIPGFLVSFMLRFDANLARVPLAYNPSLSFPKPYFTCVLFSYVLGLGLTLFIMARFNAAQPALLYLVPATLGSTLALATARGELGELWSFSEEEEGEEDGEGEKQKVEKVMKKTPVKSKRA</sequence>
<evidence type="ECO:0008006" key="12">
    <source>
        <dbReference type="Google" id="ProtNLM"/>
    </source>
</evidence>
<feature type="transmembrane region" description="Helical" evidence="9">
    <location>
        <begin position="320"/>
        <end position="345"/>
    </location>
</feature>
<dbReference type="EMBL" id="BRYA01000013">
    <property type="protein sequence ID" value="GMI31982.1"/>
    <property type="molecule type" value="Genomic_DNA"/>
</dbReference>
<dbReference type="GO" id="GO:0098553">
    <property type="term" value="C:lumenal side of endoplasmic reticulum membrane"/>
    <property type="evidence" value="ECO:0007669"/>
    <property type="project" value="TreeGrafter"/>
</dbReference>
<dbReference type="SMART" id="SM00730">
    <property type="entry name" value="PSN"/>
    <property type="match status" value="1"/>
</dbReference>
<comment type="caution">
    <text evidence="10">The sequence shown here is derived from an EMBL/GenBank/DDBJ whole genome shotgun (WGS) entry which is preliminary data.</text>
</comment>
<evidence type="ECO:0000256" key="9">
    <source>
        <dbReference type="SAM" id="Phobius"/>
    </source>
</evidence>
<keyword evidence="11" id="KW-1185">Reference proteome</keyword>
<dbReference type="GO" id="GO:0033619">
    <property type="term" value="P:membrane protein proteolysis"/>
    <property type="evidence" value="ECO:0007669"/>
    <property type="project" value="TreeGrafter"/>
</dbReference>
<feature type="transmembrane region" description="Helical" evidence="9">
    <location>
        <begin position="266"/>
        <end position="284"/>
    </location>
</feature>
<keyword evidence="6 9" id="KW-1133">Transmembrane helix</keyword>
<comment type="subcellular location">
    <subcellularLocation>
        <location evidence="1">Endoplasmic reticulum membrane</location>
        <topology evidence="1">Multi-pass membrane protein</topology>
    </subcellularLocation>
</comment>
<protein>
    <recommendedName>
        <fullName evidence="12">Signal peptide peptidase-domain-containing protein</fullName>
    </recommendedName>
</protein>
<feature type="transmembrane region" description="Helical" evidence="9">
    <location>
        <begin position="366"/>
        <end position="391"/>
    </location>
</feature>
<dbReference type="GO" id="GO:0098554">
    <property type="term" value="C:cytoplasmic side of endoplasmic reticulum membrane"/>
    <property type="evidence" value="ECO:0007669"/>
    <property type="project" value="TreeGrafter"/>
</dbReference>
<feature type="transmembrane region" description="Helical" evidence="9">
    <location>
        <begin position="116"/>
        <end position="135"/>
    </location>
</feature>